<dbReference type="OrthoDB" id="5538558at2759"/>
<evidence type="ECO:0008006" key="3">
    <source>
        <dbReference type="Google" id="ProtNLM"/>
    </source>
</evidence>
<gene>
    <name evidence="1" type="ORF">L249_1859</name>
</gene>
<dbReference type="Pfam" id="PF13279">
    <property type="entry name" value="4HBT_2"/>
    <property type="match status" value="1"/>
</dbReference>
<dbReference type="InterPro" id="IPR029069">
    <property type="entry name" value="HotDog_dom_sf"/>
</dbReference>
<protein>
    <recommendedName>
        <fullName evidence="3">Thioesterase domain-containing protein</fullName>
    </recommendedName>
</protein>
<dbReference type="EMBL" id="LKCN02000001">
    <property type="protein sequence ID" value="RCI16292.1"/>
    <property type="molecule type" value="Genomic_DNA"/>
</dbReference>
<sequence>TNEANQGNTACYKSARLAESSYLSPYSRLGAPDRAHPNTDPYAPLRTRALATLEAMGFDPNLMVEHGVLWADHQDPYGHVMHSQYMNFLGATFWRTLESYDEFLTHEECDNMVQAKTVIPALKKYELDIKRQVKYPDSLIAAYRQDGMDPSRSHGTSVLFSLKQQAIVAEVKGFVTYVDVKTARPADIRSLGPNFVALYQGISRRAERARALREQWEKDNPKRRGGAPTANI</sequence>
<organism evidence="1 2">
    <name type="scientific">Ophiocordyceps polyrhachis-furcata BCC 54312</name>
    <dbReference type="NCBI Taxonomy" id="1330021"/>
    <lineage>
        <taxon>Eukaryota</taxon>
        <taxon>Fungi</taxon>
        <taxon>Dikarya</taxon>
        <taxon>Ascomycota</taxon>
        <taxon>Pezizomycotina</taxon>
        <taxon>Sordariomycetes</taxon>
        <taxon>Hypocreomycetidae</taxon>
        <taxon>Hypocreales</taxon>
        <taxon>Ophiocordycipitaceae</taxon>
        <taxon>Ophiocordyceps</taxon>
    </lineage>
</organism>
<dbReference type="Gene3D" id="3.10.129.10">
    <property type="entry name" value="Hotdog Thioesterase"/>
    <property type="match status" value="1"/>
</dbReference>
<comment type="caution">
    <text evidence="1">The sequence shown here is derived from an EMBL/GenBank/DDBJ whole genome shotgun (WGS) entry which is preliminary data.</text>
</comment>
<dbReference type="Proteomes" id="UP000253664">
    <property type="component" value="Unassembled WGS sequence"/>
</dbReference>
<reference evidence="1 2" key="1">
    <citation type="journal article" date="2015" name="BMC Genomics">
        <title>Insights from the genome of Ophiocordyceps polyrhachis-furcata to pathogenicity and host specificity in insect fungi.</title>
        <authorList>
            <person name="Wichadakul D."/>
            <person name="Kobmoo N."/>
            <person name="Ingsriswang S."/>
            <person name="Tangphatsornruang S."/>
            <person name="Chantasingh D."/>
            <person name="Luangsa-ard J.J."/>
            <person name="Eurwilaichitr L."/>
        </authorList>
    </citation>
    <scope>NUCLEOTIDE SEQUENCE [LARGE SCALE GENOMIC DNA]</scope>
    <source>
        <strain evidence="1 2">BCC 54312</strain>
    </source>
</reference>
<feature type="non-terminal residue" evidence="1">
    <location>
        <position position="1"/>
    </location>
</feature>
<accession>A0A367LPX6</accession>
<evidence type="ECO:0000313" key="2">
    <source>
        <dbReference type="Proteomes" id="UP000253664"/>
    </source>
</evidence>
<evidence type="ECO:0000313" key="1">
    <source>
        <dbReference type="EMBL" id="RCI16292.1"/>
    </source>
</evidence>
<dbReference type="AlphaFoldDB" id="A0A367LPX6"/>
<dbReference type="SUPFAM" id="SSF54637">
    <property type="entry name" value="Thioesterase/thiol ester dehydrase-isomerase"/>
    <property type="match status" value="1"/>
</dbReference>
<name>A0A367LPX6_9HYPO</name>
<proteinExistence type="predicted"/>
<keyword evidence="2" id="KW-1185">Reference proteome</keyword>